<dbReference type="Proteomes" id="UP000054270">
    <property type="component" value="Unassembled WGS sequence"/>
</dbReference>
<feature type="compositionally biased region" description="Basic and acidic residues" evidence="1">
    <location>
        <begin position="281"/>
        <end position="291"/>
    </location>
</feature>
<accession>A0A0D2Q900</accession>
<dbReference type="OrthoDB" id="442087at2759"/>
<dbReference type="PRINTS" id="PR00625">
    <property type="entry name" value="JDOMAIN"/>
</dbReference>
<evidence type="ECO:0000259" key="2">
    <source>
        <dbReference type="PROSITE" id="PS50076"/>
    </source>
</evidence>
<dbReference type="PANTHER" id="PTHR43948">
    <property type="entry name" value="DNAJ HOMOLOG SUBFAMILY B"/>
    <property type="match status" value="1"/>
</dbReference>
<protein>
    <recommendedName>
        <fullName evidence="2">J domain-containing protein</fullName>
    </recommendedName>
</protein>
<organism evidence="3 4">
    <name type="scientific">Hypholoma sublateritium (strain FD-334 SS-4)</name>
    <dbReference type="NCBI Taxonomy" id="945553"/>
    <lineage>
        <taxon>Eukaryota</taxon>
        <taxon>Fungi</taxon>
        <taxon>Dikarya</taxon>
        <taxon>Basidiomycota</taxon>
        <taxon>Agaricomycotina</taxon>
        <taxon>Agaricomycetes</taxon>
        <taxon>Agaricomycetidae</taxon>
        <taxon>Agaricales</taxon>
        <taxon>Agaricineae</taxon>
        <taxon>Strophariaceae</taxon>
        <taxon>Hypholoma</taxon>
    </lineage>
</organism>
<reference evidence="4" key="1">
    <citation type="submission" date="2014-04" db="EMBL/GenBank/DDBJ databases">
        <title>Evolutionary Origins and Diversification of the Mycorrhizal Mutualists.</title>
        <authorList>
            <consortium name="DOE Joint Genome Institute"/>
            <consortium name="Mycorrhizal Genomics Consortium"/>
            <person name="Kohler A."/>
            <person name="Kuo A."/>
            <person name="Nagy L.G."/>
            <person name="Floudas D."/>
            <person name="Copeland A."/>
            <person name="Barry K.W."/>
            <person name="Cichocki N."/>
            <person name="Veneault-Fourrey C."/>
            <person name="LaButti K."/>
            <person name="Lindquist E.A."/>
            <person name="Lipzen A."/>
            <person name="Lundell T."/>
            <person name="Morin E."/>
            <person name="Murat C."/>
            <person name="Riley R."/>
            <person name="Ohm R."/>
            <person name="Sun H."/>
            <person name="Tunlid A."/>
            <person name="Henrissat B."/>
            <person name="Grigoriev I.V."/>
            <person name="Hibbett D.S."/>
            <person name="Martin F."/>
        </authorList>
    </citation>
    <scope>NUCLEOTIDE SEQUENCE [LARGE SCALE GENOMIC DNA]</scope>
    <source>
        <strain evidence="4">FD-334 SS-4</strain>
    </source>
</reference>
<sequence>MSTGLYEELGVSPNASQDEIRKAYKKRALQTHPDRLPQGATAADKSDSDEKFRRVNNAYEVLSDPAKRKASAEYDLLGVWPPPEEEHFSPRTPSGSHQRDYRSHYPSRSQTFPNPFYSHHNNPFSAFEFTDPFTLFNSIFEGTPFQARSRSRHHSYSRPMDPFHDHMFRMQAEIETFMDDIDHDPFSMSMGGGMGFGLPGPFAPIIQIPASHHSSSTSRGGRWVSESIVSSTVNGVTQTVRKRVDSDGNEHITRTLPDGREVRTINGIEQHRNEYAPQIEPKSRRANESSGHRYLPPAPVHAQPMPSSSRMDYTHTPPPPYAPRSPTFRDAPPPMDRHRRSRRNSDKYAYASNPSGSRSSPTRR</sequence>
<dbReference type="Pfam" id="PF00226">
    <property type="entry name" value="DnaJ"/>
    <property type="match status" value="1"/>
</dbReference>
<dbReference type="AlphaFoldDB" id="A0A0D2Q900"/>
<feature type="compositionally biased region" description="Polar residues" evidence="1">
    <location>
        <begin position="352"/>
        <end position="364"/>
    </location>
</feature>
<feature type="region of interest" description="Disordered" evidence="1">
    <location>
        <begin position="243"/>
        <end position="364"/>
    </location>
</feature>
<gene>
    <name evidence="3" type="ORF">HYPSUDRAFT_212121</name>
</gene>
<proteinExistence type="predicted"/>
<dbReference type="EMBL" id="KN817522">
    <property type="protein sequence ID" value="KJA28145.1"/>
    <property type="molecule type" value="Genomic_DNA"/>
</dbReference>
<keyword evidence="4" id="KW-1185">Reference proteome</keyword>
<dbReference type="SUPFAM" id="SSF46565">
    <property type="entry name" value="Chaperone J-domain"/>
    <property type="match status" value="1"/>
</dbReference>
<dbReference type="CDD" id="cd06257">
    <property type="entry name" value="DnaJ"/>
    <property type="match status" value="1"/>
</dbReference>
<dbReference type="STRING" id="945553.A0A0D2Q900"/>
<dbReference type="Gene3D" id="1.10.287.110">
    <property type="entry name" value="DnaJ domain"/>
    <property type="match status" value="1"/>
</dbReference>
<feature type="domain" description="J" evidence="2">
    <location>
        <begin position="4"/>
        <end position="78"/>
    </location>
</feature>
<name>A0A0D2Q900_HYPSF</name>
<dbReference type="PROSITE" id="PS50076">
    <property type="entry name" value="DNAJ_2"/>
    <property type="match status" value="1"/>
</dbReference>
<feature type="compositionally biased region" description="Basic and acidic residues" evidence="1">
    <location>
        <begin position="243"/>
        <end position="274"/>
    </location>
</feature>
<evidence type="ECO:0000313" key="3">
    <source>
        <dbReference type="EMBL" id="KJA28145.1"/>
    </source>
</evidence>
<feature type="region of interest" description="Disordered" evidence="1">
    <location>
        <begin position="84"/>
        <end position="106"/>
    </location>
</feature>
<dbReference type="InterPro" id="IPR036869">
    <property type="entry name" value="J_dom_sf"/>
</dbReference>
<dbReference type="SMART" id="SM00271">
    <property type="entry name" value="DnaJ"/>
    <property type="match status" value="1"/>
</dbReference>
<evidence type="ECO:0000313" key="4">
    <source>
        <dbReference type="Proteomes" id="UP000054270"/>
    </source>
</evidence>
<dbReference type="OMA" id="FELFNMM"/>
<dbReference type="PANTHER" id="PTHR43948:SF10">
    <property type="entry name" value="MRJ, ISOFORM E"/>
    <property type="match status" value="1"/>
</dbReference>
<feature type="region of interest" description="Disordered" evidence="1">
    <location>
        <begin position="1"/>
        <end position="51"/>
    </location>
</feature>
<evidence type="ECO:0000256" key="1">
    <source>
        <dbReference type="SAM" id="MobiDB-lite"/>
    </source>
</evidence>
<dbReference type="InterPro" id="IPR001623">
    <property type="entry name" value="DnaJ_domain"/>
</dbReference>